<reference evidence="20" key="3">
    <citation type="submission" date="2022-06" db="UniProtKB">
        <authorList>
            <consortium name="EnsemblMetazoa"/>
        </authorList>
    </citation>
    <scope>IDENTIFICATION</scope>
</reference>
<evidence type="ECO:0000256" key="14">
    <source>
        <dbReference type="PIRSR" id="PIRSR600175-1"/>
    </source>
</evidence>
<dbReference type="GO" id="GO:0089718">
    <property type="term" value="P:amino acid import across plasma membrane"/>
    <property type="evidence" value="ECO:0007669"/>
    <property type="project" value="TreeGrafter"/>
</dbReference>
<reference evidence="21" key="1">
    <citation type="journal article" date="2020" name="PLoS Negl. Trop. Dis.">
        <title>High-quality nuclear genome for Sarcoptes scabiei-A critical resource for a neglected parasite.</title>
        <authorList>
            <person name="Korhonen P.K."/>
            <person name="Gasser R.B."/>
            <person name="Ma G."/>
            <person name="Wang T."/>
            <person name="Stroehlein A.J."/>
            <person name="Young N.D."/>
            <person name="Ang C.S."/>
            <person name="Fernando D.D."/>
            <person name="Lu H.C."/>
            <person name="Taylor S."/>
            <person name="Reynolds S.L."/>
            <person name="Mofiz E."/>
            <person name="Najaraj S.H."/>
            <person name="Gowda H."/>
            <person name="Madugundu A."/>
            <person name="Renuse S."/>
            <person name="Holt D."/>
            <person name="Pandey A."/>
            <person name="Papenfuss A.T."/>
            <person name="Fischer K."/>
        </authorList>
    </citation>
    <scope>NUCLEOTIDE SEQUENCE [LARGE SCALE GENOMIC DNA]</scope>
</reference>
<evidence type="ECO:0000256" key="13">
    <source>
        <dbReference type="ARBA" id="ARBA00037785"/>
    </source>
</evidence>
<feature type="binding site" evidence="14">
    <location>
        <position position="125"/>
    </location>
    <ligand>
        <name>Na(+)</name>
        <dbReference type="ChEBI" id="CHEBI:29101"/>
        <label>1</label>
    </ligand>
</feature>
<dbReference type="Pfam" id="PF00209">
    <property type="entry name" value="SNF"/>
    <property type="match status" value="1"/>
</dbReference>
<dbReference type="PROSITE" id="PS00610">
    <property type="entry name" value="NA_NEUROTRAN_SYMP_1"/>
    <property type="match status" value="1"/>
</dbReference>
<dbReference type="SUPFAM" id="SSF161070">
    <property type="entry name" value="SNF-like"/>
    <property type="match status" value="1"/>
</dbReference>
<dbReference type="InterPro" id="IPR000175">
    <property type="entry name" value="Na/ntran_symport"/>
</dbReference>
<keyword evidence="4 16" id="KW-0812">Transmembrane</keyword>
<dbReference type="EnsemblMetazoa" id="SSS_7999s_mrna">
    <property type="protein sequence ID" value="KAF7492552.1"/>
    <property type="gene ID" value="SSS_7999"/>
</dbReference>
<evidence type="ECO:0000256" key="5">
    <source>
        <dbReference type="ARBA" id="ARBA00022847"/>
    </source>
</evidence>
<reference evidence="19" key="2">
    <citation type="submission" date="2020-01" db="EMBL/GenBank/DDBJ databases">
        <authorList>
            <person name="Korhonen P.K.K."/>
            <person name="Guangxu M.G."/>
            <person name="Wang T.W."/>
            <person name="Stroehlein A.J.S."/>
            <person name="Young N.D."/>
            <person name="Ang C.-S.A."/>
            <person name="Fernando D.W.F."/>
            <person name="Lu H.L."/>
            <person name="Taylor S.T."/>
            <person name="Ehtesham M.E.M."/>
            <person name="Najaraj S.H.N."/>
            <person name="Harsha G.H.G."/>
            <person name="Madugundu A.M."/>
            <person name="Renuse S.R."/>
            <person name="Holt D.H."/>
            <person name="Pandey A.P."/>
            <person name="Papenfuss A.P."/>
            <person name="Gasser R.B.G."/>
            <person name="Fischer K.F."/>
        </authorList>
    </citation>
    <scope>NUCLEOTIDE SEQUENCE</scope>
    <source>
        <strain evidence="19">SSS_KF_BRIS2020</strain>
    </source>
</reference>
<evidence type="ECO:0000256" key="3">
    <source>
        <dbReference type="ARBA" id="ARBA00022448"/>
    </source>
</evidence>
<keyword evidence="9" id="KW-0406">Ion transport</keyword>
<dbReference type="OrthoDB" id="6581954at2759"/>
<feature type="binding site" evidence="14">
    <location>
        <position position="129"/>
    </location>
    <ligand>
        <name>Na(+)</name>
        <dbReference type="ChEBI" id="CHEBI:29101"/>
        <label>1</label>
    </ligand>
</feature>
<feature type="binding site" evidence="14">
    <location>
        <position position="124"/>
    </location>
    <ligand>
        <name>Na(+)</name>
        <dbReference type="ChEBI" id="CHEBI:29101"/>
        <label>1</label>
    </ligand>
</feature>
<accession>A0A834VCJ2</accession>
<comment type="similarity">
    <text evidence="2 16">Belongs to the sodium:neurotransmitter symporter (SNF) (TC 2.A.22) family.</text>
</comment>
<evidence type="ECO:0000256" key="2">
    <source>
        <dbReference type="ARBA" id="ARBA00006459"/>
    </source>
</evidence>
<evidence type="ECO:0000256" key="7">
    <source>
        <dbReference type="ARBA" id="ARBA00022989"/>
    </source>
</evidence>
<gene>
    <name evidence="19" type="ORF">SSS_7999</name>
</gene>
<evidence type="ECO:0000313" key="20">
    <source>
        <dbReference type="EnsemblMetazoa" id="KAF7492552.1"/>
    </source>
</evidence>
<dbReference type="Proteomes" id="UP000070412">
    <property type="component" value="Unassembled WGS sequence"/>
</dbReference>
<dbReference type="GO" id="GO:0046872">
    <property type="term" value="F:metal ion binding"/>
    <property type="evidence" value="ECO:0007669"/>
    <property type="project" value="UniProtKB-KW"/>
</dbReference>
<feature type="compositionally biased region" description="Basic and acidic residues" evidence="17">
    <location>
        <begin position="76"/>
        <end position="104"/>
    </location>
</feature>
<feature type="transmembrane region" description="Helical" evidence="18">
    <location>
        <begin position="146"/>
        <end position="167"/>
    </location>
</feature>
<evidence type="ECO:0000256" key="9">
    <source>
        <dbReference type="ARBA" id="ARBA00023065"/>
    </source>
</evidence>
<evidence type="ECO:0000256" key="6">
    <source>
        <dbReference type="ARBA" id="ARBA00022970"/>
    </source>
</evidence>
<keyword evidence="7 18" id="KW-1133">Transmembrane helix</keyword>
<feature type="binding site" evidence="14">
    <location>
        <position position="475"/>
    </location>
    <ligand>
        <name>Na(+)</name>
        <dbReference type="ChEBI" id="CHEBI:29101"/>
        <label>1</label>
    </ligand>
</feature>
<evidence type="ECO:0000256" key="1">
    <source>
        <dbReference type="ARBA" id="ARBA00004141"/>
    </source>
</evidence>
<keyword evidence="21" id="KW-1185">Reference proteome</keyword>
<organism evidence="19">
    <name type="scientific">Sarcoptes scabiei</name>
    <name type="common">Itch mite</name>
    <name type="synonym">Acarus scabiei</name>
    <dbReference type="NCBI Taxonomy" id="52283"/>
    <lineage>
        <taxon>Eukaryota</taxon>
        <taxon>Metazoa</taxon>
        <taxon>Ecdysozoa</taxon>
        <taxon>Arthropoda</taxon>
        <taxon>Chelicerata</taxon>
        <taxon>Arachnida</taxon>
        <taxon>Acari</taxon>
        <taxon>Acariformes</taxon>
        <taxon>Sarcoptiformes</taxon>
        <taxon>Astigmata</taxon>
        <taxon>Psoroptidia</taxon>
        <taxon>Sarcoptoidea</taxon>
        <taxon>Sarcoptidae</taxon>
        <taxon>Sarcoptinae</taxon>
        <taxon>Sarcoptes</taxon>
    </lineage>
</organism>
<dbReference type="PANTHER" id="PTHR11616">
    <property type="entry name" value="SODIUM/CHLORIDE DEPENDENT TRANSPORTER"/>
    <property type="match status" value="1"/>
</dbReference>
<protein>
    <recommendedName>
        <fullName evidence="16">Transporter</fullName>
    </recommendedName>
</protein>
<feature type="transmembrane region" description="Helical" evidence="18">
    <location>
        <begin position="462"/>
        <end position="484"/>
    </location>
</feature>
<keyword evidence="11" id="KW-0325">Glycoprotein</keyword>
<comment type="subcellular location">
    <subcellularLocation>
        <location evidence="1">Membrane</location>
        <topology evidence="1">Multi-pass membrane protein</topology>
    </subcellularLocation>
</comment>
<dbReference type="PANTHER" id="PTHR11616:SF321">
    <property type="entry name" value="SODIUM-DEPENDENT NUTRIENT AMINO ACID TRANSPORTER 1-RELATED"/>
    <property type="match status" value="1"/>
</dbReference>
<feature type="transmembrane region" description="Helical" evidence="18">
    <location>
        <begin position="307"/>
        <end position="327"/>
    </location>
</feature>
<keyword evidence="5 16" id="KW-0769">Symport</keyword>
<feature type="transmembrane region" description="Helical" evidence="18">
    <location>
        <begin position="116"/>
        <end position="134"/>
    </location>
</feature>
<evidence type="ECO:0000256" key="16">
    <source>
        <dbReference type="RuleBase" id="RU003732"/>
    </source>
</evidence>
<feature type="transmembrane region" description="Helical" evidence="18">
    <location>
        <begin position="623"/>
        <end position="645"/>
    </location>
</feature>
<feature type="transmembrane region" description="Helical" evidence="18">
    <location>
        <begin position="374"/>
        <end position="392"/>
    </location>
</feature>
<feature type="region of interest" description="Disordered" evidence="17">
    <location>
        <begin position="43"/>
        <end position="104"/>
    </location>
</feature>
<evidence type="ECO:0000256" key="18">
    <source>
        <dbReference type="SAM" id="Phobius"/>
    </source>
</evidence>
<dbReference type="AlphaFoldDB" id="A0A834VCJ2"/>
<evidence type="ECO:0000256" key="10">
    <source>
        <dbReference type="ARBA" id="ARBA00023136"/>
    </source>
</evidence>
<feature type="disulfide bond" evidence="15">
    <location>
        <begin position="227"/>
        <end position="236"/>
    </location>
</feature>
<dbReference type="PROSITE" id="PS50267">
    <property type="entry name" value="NA_NEUROTRAN_SYMP_3"/>
    <property type="match status" value="1"/>
</dbReference>
<comment type="function">
    <text evidence="13">Unusual broad substrate spectrum amino acid:sodium cotransporter that promotes absorption of the D isomers of essential amino acids. Neutral amino acids are the preferred substrates, especially methionine and phenylalanine.</text>
</comment>
<evidence type="ECO:0000256" key="12">
    <source>
        <dbReference type="ARBA" id="ARBA00023201"/>
    </source>
</evidence>
<keyword evidence="12" id="KW-0739">Sodium transport</keyword>
<keyword evidence="6" id="KW-0029">Amino-acid transport</keyword>
<feature type="transmembrane region" description="Helical" evidence="18">
    <location>
        <begin position="537"/>
        <end position="560"/>
    </location>
</feature>
<name>A0A834VCJ2_SARSC</name>
<feature type="transmembrane region" description="Helical" evidence="18">
    <location>
        <begin position="278"/>
        <end position="298"/>
    </location>
</feature>
<feature type="binding site" evidence="14">
    <location>
        <position position="478"/>
    </location>
    <ligand>
        <name>Na(+)</name>
        <dbReference type="ChEBI" id="CHEBI:29101"/>
        <label>1</label>
    </ligand>
</feature>
<keyword evidence="14" id="KW-0479">Metal-binding</keyword>
<evidence type="ECO:0000313" key="19">
    <source>
        <dbReference type="EMBL" id="KAF7492552.1"/>
    </source>
</evidence>
<dbReference type="EMBL" id="WVUK01000056">
    <property type="protein sequence ID" value="KAF7492552.1"/>
    <property type="molecule type" value="Genomic_DNA"/>
</dbReference>
<feature type="transmembrane region" description="Helical" evidence="18">
    <location>
        <begin position="188"/>
        <end position="215"/>
    </location>
</feature>
<keyword evidence="15" id="KW-1015">Disulfide bond</keyword>
<dbReference type="GO" id="GO:0005886">
    <property type="term" value="C:plasma membrane"/>
    <property type="evidence" value="ECO:0007669"/>
    <property type="project" value="TreeGrafter"/>
</dbReference>
<dbReference type="GO" id="GO:0005283">
    <property type="term" value="F:amino acid:sodium symporter activity"/>
    <property type="evidence" value="ECO:0007669"/>
    <property type="project" value="TreeGrafter"/>
</dbReference>
<feature type="transmembrane region" description="Helical" evidence="18">
    <location>
        <begin position="404"/>
        <end position="429"/>
    </location>
</feature>
<evidence type="ECO:0000313" key="21">
    <source>
        <dbReference type="Proteomes" id="UP000070412"/>
    </source>
</evidence>
<dbReference type="InterPro" id="IPR037272">
    <property type="entry name" value="SNS_sf"/>
</dbReference>
<keyword evidence="8 14" id="KW-0915">Sodium</keyword>
<feature type="transmembrane region" description="Helical" evidence="18">
    <location>
        <begin position="581"/>
        <end position="603"/>
    </location>
</feature>
<keyword evidence="10 18" id="KW-0472">Membrane</keyword>
<sequence>MSQSDLDRSSSAYLSVVDLSQDSKTDQSLYQSDLSTVVMIKPEQSQSSHHHNHHHHHGHHHHHHHHNHHHNHRHHSQSDSDRIKTDQHDSRRPSKSDHNHLNHLDQRDQWGGQFEFLLACLGNAVGLGNCWRFPYLCYKNGGGAFLIPYMICCLVIGLPLFMIELGLGQFSSMGPGQLWANLAPISKGIGLASIISSAIVAIYYNMIIAWTLFYFVETFLGQKWQICSNSFNSEYCFSTLSNQTSSSNPMNWSISSTEEFFNDYVLAKSNGLEEMTMMNWKLVLALFFSWTLVALALIKGIQSSGKVVYFTATFPYVILAILLGRGLTLPGSFDGLRYYITPNWDESMMLKFGTMLPYKFSTVSVLKQKKITKIITFVVFVCGGGMITYASYNRFRNPVIKHALLVGFGDFFTSIFCGAVVFAMIGYMASVLNKPIEQIVQDGAGLAFIVIPEGLSRMPFSIVWSILFFAMLFLLGIDSQFAMVETVITYVFDEMGSRKLRINKPLIVSISAFFWFIIGLPLCTNAGIYIFTIMDNYSIGVPCLVIGLSEIFVVIFLYGIDRFFDNLHQMTEWKPKILLQSYIVFIISAIAPSVMIWILYGQIFGSSQVLTYGSYRYPHWANLIGWSLASVSIAVIPIMTMHELFRTIFRARSEKTLRNRLTKPFHPTGKWWTNYQRSLNEKKIDLMIQSGTDND</sequence>
<keyword evidence="3 16" id="KW-0813">Transport</keyword>
<proteinExistence type="inferred from homology"/>
<feature type="transmembrane region" description="Helical" evidence="18">
    <location>
        <begin position="505"/>
        <end position="531"/>
    </location>
</feature>
<feature type="binding site" evidence="14">
    <location>
        <position position="479"/>
    </location>
    <ligand>
        <name>Na(+)</name>
        <dbReference type="ChEBI" id="CHEBI:29101"/>
        <label>1</label>
    </ligand>
</feature>
<evidence type="ECO:0000256" key="17">
    <source>
        <dbReference type="SAM" id="MobiDB-lite"/>
    </source>
</evidence>
<evidence type="ECO:0000256" key="15">
    <source>
        <dbReference type="PIRSR" id="PIRSR600175-2"/>
    </source>
</evidence>
<dbReference type="PRINTS" id="PR00176">
    <property type="entry name" value="NANEUSMPORT"/>
</dbReference>
<evidence type="ECO:0000256" key="4">
    <source>
        <dbReference type="ARBA" id="ARBA00022692"/>
    </source>
</evidence>
<evidence type="ECO:0000256" key="11">
    <source>
        <dbReference type="ARBA" id="ARBA00023180"/>
    </source>
</evidence>
<evidence type="ECO:0000256" key="8">
    <source>
        <dbReference type="ARBA" id="ARBA00023053"/>
    </source>
</evidence>
<feature type="binding site" evidence="14">
    <location>
        <position position="122"/>
    </location>
    <ligand>
        <name>Na(+)</name>
        <dbReference type="ChEBI" id="CHEBI:29101"/>
        <label>1</label>
    </ligand>
</feature>
<feature type="compositionally biased region" description="Basic residues" evidence="17">
    <location>
        <begin position="48"/>
        <end position="75"/>
    </location>
</feature>